<dbReference type="PATRIC" id="fig|83552.4.peg.1567"/>
<evidence type="ECO:0008006" key="3">
    <source>
        <dbReference type="Google" id="ProtNLM"/>
    </source>
</evidence>
<evidence type="ECO:0000313" key="1">
    <source>
        <dbReference type="EMBL" id="KIA77273.1"/>
    </source>
</evidence>
<dbReference type="Proteomes" id="UP000031307">
    <property type="component" value="Unassembled WGS sequence"/>
</dbReference>
<dbReference type="PROSITE" id="PS51257">
    <property type="entry name" value="PROKAR_LIPOPROTEIN"/>
    <property type="match status" value="1"/>
</dbReference>
<accession>A0A0C1EB22</accession>
<dbReference type="EMBL" id="JSAM01000085">
    <property type="protein sequence ID" value="KIA77273.1"/>
    <property type="molecule type" value="Genomic_DNA"/>
</dbReference>
<gene>
    <name evidence="1" type="ORF">DB43_GP00020</name>
</gene>
<comment type="caution">
    <text evidence="1">The sequence shown here is derived from an EMBL/GenBank/DDBJ whole genome shotgun (WGS) entry which is preliminary data.</text>
</comment>
<sequence>MKYLYTLFSLLIFVFQGCSLNSYESSPYFKEEELFLDKIRKTGIRFASKYNITFAGQTTTSPGGIIERAGLIFTTKENFSKELLRQILVDCSMELLSQMNSNPNVQPFVERFPLTIRNVKIVIHNKDKTNRDIFFPDTSTASLENGLLLFDSWTRGLLKIEEKSQETFEEALKKL</sequence>
<dbReference type="AlphaFoldDB" id="A0A0C1EB22"/>
<evidence type="ECO:0000313" key="2">
    <source>
        <dbReference type="Proteomes" id="UP000031307"/>
    </source>
</evidence>
<name>A0A0C1EB22_9BACT</name>
<reference evidence="1 2" key="1">
    <citation type="journal article" date="2014" name="Mol. Biol. Evol.">
        <title>Massive expansion of Ubiquitination-related gene families within the Chlamydiae.</title>
        <authorList>
            <person name="Domman D."/>
            <person name="Collingro A."/>
            <person name="Lagkouvardos I."/>
            <person name="Gehre L."/>
            <person name="Weinmaier T."/>
            <person name="Rattei T."/>
            <person name="Subtil A."/>
            <person name="Horn M."/>
        </authorList>
    </citation>
    <scope>NUCLEOTIDE SEQUENCE [LARGE SCALE GENOMIC DNA]</scope>
    <source>
        <strain evidence="1 2">OEW1</strain>
    </source>
</reference>
<proteinExistence type="predicted"/>
<protein>
    <recommendedName>
        <fullName evidence="3">Lipoprotein</fullName>
    </recommendedName>
</protein>
<organism evidence="1 2">
    <name type="scientific">Parachlamydia acanthamoebae</name>
    <dbReference type="NCBI Taxonomy" id="83552"/>
    <lineage>
        <taxon>Bacteria</taxon>
        <taxon>Pseudomonadati</taxon>
        <taxon>Chlamydiota</taxon>
        <taxon>Chlamydiia</taxon>
        <taxon>Parachlamydiales</taxon>
        <taxon>Parachlamydiaceae</taxon>
        <taxon>Parachlamydia</taxon>
    </lineage>
</organism>